<feature type="transmembrane region" description="Helical" evidence="1">
    <location>
        <begin position="373"/>
        <end position="390"/>
    </location>
</feature>
<evidence type="ECO:0000313" key="4">
    <source>
        <dbReference type="Proteomes" id="UP001519887"/>
    </source>
</evidence>
<dbReference type="RefSeq" id="WP_210038485.1">
    <property type="nucleotide sequence ID" value="NZ_JBHLVU010000022.1"/>
</dbReference>
<accession>A0ABS7C4T8</accession>
<reference evidence="3 4" key="1">
    <citation type="submission" date="2021-07" db="EMBL/GenBank/DDBJ databases">
        <title>Paenibacillus radiodurans sp. nov., isolated from the southeastern edge of Tengger Desert.</title>
        <authorList>
            <person name="Zhang G."/>
        </authorList>
    </citation>
    <scope>NUCLEOTIDE SEQUENCE [LARGE SCALE GENOMIC DNA]</scope>
    <source>
        <strain evidence="3 4">CCM 7311</strain>
    </source>
</reference>
<dbReference type="EMBL" id="JAHZIK010000458">
    <property type="protein sequence ID" value="MBW7455913.1"/>
    <property type="molecule type" value="Genomic_DNA"/>
</dbReference>
<feature type="domain" description="DUF2157" evidence="2">
    <location>
        <begin position="12"/>
        <end position="147"/>
    </location>
</feature>
<comment type="caution">
    <text evidence="3">The sequence shown here is derived from an EMBL/GenBank/DDBJ whole genome shotgun (WGS) entry which is preliminary data.</text>
</comment>
<keyword evidence="1" id="KW-1133">Transmembrane helix</keyword>
<keyword evidence="1" id="KW-0812">Transmembrane</keyword>
<feature type="transmembrane region" description="Helical" evidence="1">
    <location>
        <begin position="37"/>
        <end position="61"/>
    </location>
</feature>
<sequence>MSRRWLEQEGAAWTKQGIITDEQYRRILELYPEQKRAAGLIPILGSILVGLGILSFVAANWQDIPQLVRLVLMMLIMTGLYASGWLLDKKEHDKLGIALISLGLISFGASIVLIGQMFHLVAYNAASFTIWSVAGLFTAFLFRSRYLYILSLLICTLTQWYSSTEFHTFSYAVLVITIAGFGAYWWQRKDALLGWCLAGSFVLQALLAIIGNDWAFTWFFIPVWLLYAAADLPGDRKTFYPFQAVALIAAFIFNWFLVLFWENDYSSFREDAAARPLPYIILLAILLLLSLGGKWQNSRLASSPDWILAIPFFYLANGTGLLTLLSLFIFSLYLLWNGYLEEWRLKINLGTLLFLISTMTAYGKLAWDFMDKSLFFILGGILLLVLGWFLNRRRQQVLSGIREDEHHDPN</sequence>
<feature type="transmembrane region" description="Helical" evidence="1">
    <location>
        <begin position="312"/>
        <end position="335"/>
    </location>
</feature>
<dbReference type="Proteomes" id="UP001519887">
    <property type="component" value="Unassembled WGS sequence"/>
</dbReference>
<organism evidence="3 4">
    <name type="scientific">Paenibacillus sepulcri</name>
    <dbReference type="NCBI Taxonomy" id="359917"/>
    <lineage>
        <taxon>Bacteria</taxon>
        <taxon>Bacillati</taxon>
        <taxon>Bacillota</taxon>
        <taxon>Bacilli</taxon>
        <taxon>Bacillales</taxon>
        <taxon>Paenibacillaceae</taxon>
        <taxon>Paenibacillus</taxon>
    </lineage>
</organism>
<feature type="transmembrane region" description="Helical" evidence="1">
    <location>
        <begin position="240"/>
        <end position="261"/>
    </location>
</feature>
<dbReference type="Pfam" id="PF09925">
    <property type="entry name" value="DUF2157"/>
    <property type="match status" value="1"/>
</dbReference>
<feature type="transmembrane region" description="Helical" evidence="1">
    <location>
        <begin position="95"/>
        <end position="115"/>
    </location>
</feature>
<gene>
    <name evidence="3" type="ORF">K0U00_17945</name>
</gene>
<feature type="transmembrane region" description="Helical" evidence="1">
    <location>
        <begin position="347"/>
        <end position="367"/>
    </location>
</feature>
<name>A0ABS7C4T8_9BACL</name>
<keyword evidence="4" id="KW-1185">Reference proteome</keyword>
<feature type="transmembrane region" description="Helical" evidence="1">
    <location>
        <begin position="168"/>
        <end position="186"/>
    </location>
</feature>
<feature type="transmembrane region" description="Helical" evidence="1">
    <location>
        <begin position="121"/>
        <end position="141"/>
    </location>
</feature>
<keyword evidence="1" id="KW-0472">Membrane</keyword>
<protein>
    <submittedName>
        <fullName evidence="3">DUF2157 domain-containing protein</fullName>
    </submittedName>
</protein>
<feature type="transmembrane region" description="Helical" evidence="1">
    <location>
        <begin position="273"/>
        <end position="292"/>
    </location>
</feature>
<evidence type="ECO:0000313" key="3">
    <source>
        <dbReference type="EMBL" id="MBW7455913.1"/>
    </source>
</evidence>
<proteinExistence type="predicted"/>
<evidence type="ECO:0000256" key="1">
    <source>
        <dbReference type="SAM" id="Phobius"/>
    </source>
</evidence>
<feature type="transmembrane region" description="Helical" evidence="1">
    <location>
        <begin position="67"/>
        <end position="88"/>
    </location>
</feature>
<dbReference type="InterPro" id="IPR018677">
    <property type="entry name" value="DUF2157"/>
</dbReference>
<evidence type="ECO:0000259" key="2">
    <source>
        <dbReference type="Pfam" id="PF09925"/>
    </source>
</evidence>
<feature type="transmembrane region" description="Helical" evidence="1">
    <location>
        <begin position="193"/>
        <end position="220"/>
    </location>
</feature>